<evidence type="ECO:0000313" key="1">
    <source>
        <dbReference type="EMBL" id="WFM82905.1"/>
    </source>
</evidence>
<dbReference type="Proteomes" id="UP001215216">
    <property type="component" value="Chromosome"/>
</dbReference>
<organism evidence="1 2">
    <name type="scientific">Arcanobacterium canis</name>
    <dbReference type="NCBI Taxonomy" id="999183"/>
    <lineage>
        <taxon>Bacteria</taxon>
        <taxon>Bacillati</taxon>
        <taxon>Actinomycetota</taxon>
        <taxon>Actinomycetes</taxon>
        <taxon>Actinomycetales</taxon>
        <taxon>Actinomycetaceae</taxon>
        <taxon>Arcanobacterium</taxon>
    </lineage>
</organism>
<sequence>MATRAQVEACRQAQAKIEAEILDDLRYHWSKIKNLAPEAIRDDLVEFIPRLIESYGSISASVAADWFEELIGESAYVPDLYAPDTWAASTRWALSPLWNGVEDHGAAFAHLVSATVRHTRHFGRTVIDSSVRRYRGVLYARVPTGVHTCEFCLVLASRGPVYGDKTSAGDVGNKYHDDCDCMPVPMRGSWQPDSGSLRGVSWDGETVAGFDFERMYDEHYRPHWRENDSIKDVVARMRKERAAHAAVIGAQKGKLDWFDDGDHSREWAYRQAALVSNTNGEKLYAREIRFAERFEDLGERFVWINRPKTKKFEFLPSNDFVWLGHNGEYELKITGANAKKMRNIIREAAKIRFDGKQVKERFIIDLEEAKFTEKLRYEAERYNVRMRRDQKPGSPSALIKELWVMSENGKKFEQVDLK</sequence>
<dbReference type="RefSeq" id="WP_278012331.1">
    <property type="nucleotide sequence ID" value="NZ_CP121208.1"/>
</dbReference>
<dbReference type="InterPro" id="IPR057369">
    <property type="entry name" value="VG15"/>
</dbReference>
<dbReference type="Pfam" id="PF25310">
    <property type="entry name" value="VG15"/>
    <property type="match status" value="1"/>
</dbReference>
<evidence type="ECO:0008006" key="3">
    <source>
        <dbReference type="Google" id="ProtNLM"/>
    </source>
</evidence>
<name>A0ABY8FZB0_9ACTO</name>
<evidence type="ECO:0000313" key="2">
    <source>
        <dbReference type="Proteomes" id="UP001215216"/>
    </source>
</evidence>
<gene>
    <name evidence="1" type="ORF">P7079_05745</name>
</gene>
<protein>
    <recommendedName>
        <fullName evidence="3">Phage protein</fullName>
    </recommendedName>
</protein>
<accession>A0ABY8FZB0</accession>
<dbReference type="EMBL" id="CP121208">
    <property type="protein sequence ID" value="WFM82905.1"/>
    <property type="molecule type" value="Genomic_DNA"/>
</dbReference>
<proteinExistence type="predicted"/>
<keyword evidence="2" id="KW-1185">Reference proteome</keyword>
<reference evidence="1 2" key="1">
    <citation type="submission" date="2023-03" db="EMBL/GenBank/DDBJ databases">
        <title>Complete genome of Arcanobacterium canis strain DSM 25104 isolated in 2010 from a canine otitis externa in Germany.</title>
        <authorList>
            <person name="Borowiak M."/>
            <person name="Kreitlow A."/>
            <person name="Malorny B."/>
            <person name="Laemmler C."/>
            <person name="Prenger-Berninghoff E."/>
            <person name="Ploetz M."/>
            <person name="Abdulmawjood A."/>
        </authorList>
    </citation>
    <scope>NUCLEOTIDE SEQUENCE [LARGE SCALE GENOMIC DNA]</scope>
    <source>
        <strain evidence="1 2">DSM 25104</strain>
    </source>
</reference>